<gene>
    <name evidence="5" type="ORF">O1G21_20975</name>
</gene>
<sequence>MDGRPVVGRRTGAAHVEDVVAGVLRQWERAYPGLDTGPIAVLGRINRCAALLQQTPDPLTRAGLTRAEFDILGALRRVDVELTPTQLARESFASGAAVTKRLRLLEERGLVSRRTDDRDRRVAHLSLTDAGRELVDGLIQELVAYDRALLSGLTPDEQDRLAEALAGLLNTLEGTIGRPLR</sequence>
<reference evidence="6" key="1">
    <citation type="submission" date="2022-12" db="EMBL/GenBank/DDBJ databases">
        <authorList>
            <person name="Mo P."/>
        </authorList>
    </citation>
    <scope>NUCLEOTIDE SEQUENCE [LARGE SCALE GENOMIC DNA]</scope>
    <source>
        <strain evidence="6">HUAS 3-15</strain>
    </source>
</reference>
<dbReference type="InterPro" id="IPR000835">
    <property type="entry name" value="HTH_MarR-typ"/>
</dbReference>
<dbReference type="SMART" id="SM00347">
    <property type="entry name" value="HTH_MARR"/>
    <property type="match status" value="1"/>
</dbReference>
<keyword evidence="1" id="KW-0805">Transcription regulation</keyword>
<dbReference type="PROSITE" id="PS50995">
    <property type="entry name" value="HTH_MARR_2"/>
    <property type="match status" value="1"/>
</dbReference>
<keyword evidence="6" id="KW-1185">Reference proteome</keyword>
<protein>
    <submittedName>
        <fullName evidence="5">MarR family transcriptional regulator</fullName>
    </submittedName>
</protein>
<dbReference type="InterPro" id="IPR036388">
    <property type="entry name" value="WH-like_DNA-bd_sf"/>
</dbReference>
<organism evidence="5 6">
    <name type="scientific">Kitasatospora cathayae</name>
    <dbReference type="NCBI Taxonomy" id="3004092"/>
    <lineage>
        <taxon>Bacteria</taxon>
        <taxon>Bacillati</taxon>
        <taxon>Actinomycetota</taxon>
        <taxon>Actinomycetes</taxon>
        <taxon>Kitasatosporales</taxon>
        <taxon>Streptomycetaceae</taxon>
        <taxon>Kitasatospora</taxon>
    </lineage>
</organism>
<evidence type="ECO:0000259" key="4">
    <source>
        <dbReference type="PROSITE" id="PS50995"/>
    </source>
</evidence>
<dbReference type="InterPro" id="IPR039422">
    <property type="entry name" value="MarR/SlyA-like"/>
</dbReference>
<dbReference type="Pfam" id="PF12802">
    <property type="entry name" value="MarR_2"/>
    <property type="match status" value="1"/>
</dbReference>
<dbReference type="InterPro" id="IPR023187">
    <property type="entry name" value="Tscrpt_reg_MarR-type_CS"/>
</dbReference>
<dbReference type="EMBL" id="CP115450">
    <property type="protein sequence ID" value="WBP91695.1"/>
    <property type="molecule type" value="Genomic_DNA"/>
</dbReference>
<evidence type="ECO:0000256" key="3">
    <source>
        <dbReference type="ARBA" id="ARBA00023163"/>
    </source>
</evidence>
<evidence type="ECO:0000313" key="5">
    <source>
        <dbReference type="EMBL" id="WBP91695.1"/>
    </source>
</evidence>
<dbReference type="PANTHER" id="PTHR33164">
    <property type="entry name" value="TRANSCRIPTIONAL REGULATOR, MARR FAMILY"/>
    <property type="match status" value="1"/>
</dbReference>
<evidence type="ECO:0000313" key="6">
    <source>
        <dbReference type="Proteomes" id="UP001212821"/>
    </source>
</evidence>
<dbReference type="PANTHER" id="PTHR33164:SF104">
    <property type="entry name" value="TRANSCRIPTIONAL REGULATORY PROTEIN"/>
    <property type="match status" value="1"/>
</dbReference>
<evidence type="ECO:0000256" key="2">
    <source>
        <dbReference type="ARBA" id="ARBA00023125"/>
    </source>
</evidence>
<feature type="domain" description="HTH marR-type" evidence="4">
    <location>
        <begin position="17"/>
        <end position="170"/>
    </location>
</feature>
<dbReference type="PROSITE" id="PS01117">
    <property type="entry name" value="HTH_MARR_1"/>
    <property type="match status" value="1"/>
</dbReference>
<evidence type="ECO:0000256" key="1">
    <source>
        <dbReference type="ARBA" id="ARBA00023015"/>
    </source>
</evidence>
<proteinExistence type="predicted"/>
<dbReference type="SUPFAM" id="SSF46785">
    <property type="entry name" value="Winged helix' DNA-binding domain"/>
    <property type="match status" value="1"/>
</dbReference>
<dbReference type="InterPro" id="IPR036390">
    <property type="entry name" value="WH_DNA-bd_sf"/>
</dbReference>
<name>A0ABY7QFX7_9ACTN</name>
<keyword evidence="3" id="KW-0804">Transcription</keyword>
<dbReference type="Proteomes" id="UP001212821">
    <property type="component" value="Chromosome"/>
</dbReference>
<dbReference type="Gene3D" id="1.10.10.10">
    <property type="entry name" value="Winged helix-like DNA-binding domain superfamily/Winged helix DNA-binding domain"/>
    <property type="match status" value="1"/>
</dbReference>
<accession>A0ABY7QFX7</accession>
<keyword evidence="2" id="KW-0238">DNA-binding</keyword>
<dbReference type="PRINTS" id="PR00598">
    <property type="entry name" value="HTHMARR"/>
</dbReference>